<feature type="compositionally biased region" description="Low complexity" evidence="1">
    <location>
        <begin position="61"/>
        <end position="71"/>
    </location>
</feature>
<keyword evidence="3" id="KW-1185">Reference proteome</keyword>
<evidence type="ECO:0000256" key="1">
    <source>
        <dbReference type="SAM" id="MobiDB-lite"/>
    </source>
</evidence>
<gene>
    <name evidence="2" type="ORF">PXEA_LOCUS36962</name>
</gene>
<dbReference type="Proteomes" id="UP000784294">
    <property type="component" value="Unassembled WGS sequence"/>
</dbReference>
<evidence type="ECO:0000313" key="3">
    <source>
        <dbReference type="Proteomes" id="UP000784294"/>
    </source>
</evidence>
<feature type="region of interest" description="Disordered" evidence="1">
    <location>
        <begin position="44"/>
        <end position="92"/>
    </location>
</feature>
<proteinExistence type="predicted"/>
<comment type="caution">
    <text evidence="2">The sequence shown here is derived from an EMBL/GenBank/DDBJ whole genome shotgun (WGS) entry which is preliminary data.</text>
</comment>
<protein>
    <submittedName>
        <fullName evidence="2">Uncharacterized protein</fullName>
    </submittedName>
</protein>
<evidence type="ECO:0000313" key="2">
    <source>
        <dbReference type="EMBL" id="VEL43522.1"/>
    </source>
</evidence>
<organism evidence="2 3">
    <name type="scientific">Protopolystoma xenopodis</name>
    <dbReference type="NCBI Taxonomy" id="117903"/>
    <lineage>
        <taxon>Eukaryota</taxon>
        <taxon>Metazoa</taxon>
        <taxon>Spiralia</taxon>
        <taxon>Lophotrochozoa</taxon>
        <taxon>Platyhelminthes</taxon>
        <taxon>Monogenea</taxon>
        <taxon>Polyopisthocotylea</taxon>
        <taxon>Polystomatidea</taxon>
        <taxon>Polystomatidae</taxon>
        <taxon>Protopolystoma</taxon>
    </lineage>
</organism>
<accession>A0A3S5B1Y3</accession>
<sequence length="227" mass="23951">QQQQQQQQQHFQHCQSSACSLASSLTDYTLLASTAAQPADFFQHTMSQTPPTQPPHHQHSHTYPQTHTPTYLHQQQHHIVSPNHTEASASSLAPGQAHWLSALSAAAAASSAESAAAAAAAAVAASASASGALTEPGDVTTDMVDEAVAGRRTPNRLAGFSRTGDVVMSFLVNASADTCPVSSSSDTTSSKEIAGGWLLCTDLVEQRPEITFFASLFFAQTTMWTQS</sequence>
<dbReference type="EMBL" id="CAAALY010282317">
    <property type="protein sequence ID" value="VEL43522.1"/>
    <property type="molecule type" value="Genomic_DNA"/>
</dbReference>
<reference evidence="2" key="1">
    <citation type="submission" date="2018-11" db="EMBL/GenBank/DDBJ databases">
        <authorList>
            <consortium name="Pathogen Informatics"/>
        </authorList>
    </citation>
    <scope>NUCLEOTIDE SEQUENCE</scope>
</reference>
<feature type="compositionally biased region" description="Polar residues" evidence="1">
    <location>
        <begin position="72"/>
        <end position="92"/>
    </location>
</feature>
<feature type="non-terminal residue" evidence="2">
    <location>
        <position position="1"/>
    </location>
</feature>
<name>A0A3S5B1Y3_9PLAT</name>
<dbReference type="AlphaFoldDB" id="A0A3S5B1Y3"/>